<organism evidence="4 5">
    <name type="scientific">Suillus luteus UH-Slu-Lm8-n1</name>
    <dbReference type="NCBI Taxonomy" id="930992"/>
    <lineage>
        <taxon>Eukaryota</taxon>
        <taxon>Fungi</taxon>
        <taxon>Dikarya</taxon>
        <taxon>Basidiomycota</taxon>
        <taxon>Agaricomycotina</taxon>
        <taxon>Agaricomycetes</taxon>
        <taxon>Agaricomycetidae</taxon>
        <taxon>Boletales</taxon>
        <taxon>Suillineae</taxon>
        <taxon>Suillaceae</taxon>
        <taxon>Suillus</taxon>
    </lineage>
</organism>
<evidence type="ECO:0000256" key="1">
    <source>
        <dbReference type="ARBA" id="ARBA00022574"/>
    </source>
</evidence>
<evidence type="ECO:0000313" key="5">
    <source>
        <dbReference type="Proteomes" id="UP000054485"/>
    </source>
</evidence>
<dbReference type="Pfam" id="PF00400">
    <property type="entry name" value="WD40"/>
    <property type="match status" value="1"/>
</dbReference>
<dbReference type="InParanoid" id="A0A0D0BFG5"/>
<dbReference type="InterPro" id="IPR001680">
    <property type="entry name" value="WD40_rpt"/>
</dbReference>
<evidence type="ECO:0000256" key="2">
    <source>
        <dbReference type="ARBA" id="ARBA00022737"/>
    </source>
</evidence>
<keyword evidence="2" id="KW-0677">Repeat</keyword>
<evidence type="ECO:0000256" key="3">
    <source>
        <dbReference type="PROSITE-ProRule" id="PRU00221"/>
    </source>
</evidence>
<reference evidence="5" key="2">
    <citation type="submission" date="2015-01" db="EMBL/GenBank/DDBJ databases">
        <title>Evolutionary Origins and Diversification of the Mycorrhizal Mutualists.</title>
        <authorList>
            <consortium name="DOE Joint Genome Institute"/>
            <consortium name="Mycorrhizal Genomics Consortium"/>
            <person name="Kohler A."/>
            <person name="Kuo A."/>
            <person name="Nagy L.G."/>
            <person name="Floudas D."/>
            <person name="Copeland A."/>
            <person name="Barry K.W."/>
            <person name="Cichocki N."/>
            <person name="Veneault-Fourrey C."/>
            <person name="LaButti K."/>
            <person name="Lindquist E.A."/>
            <person name="Lipzen A."/>
            <person name="Lundell T."/>
            <person name="Morin E."/>
            <person name="Murat C."/>
            <person name="Riley R."/>
            <person name="Ohm R."/>
            <person name="Sun H."/>
            <person name="Tunlid A."/>
            <person name="Henrissat B."/>
            <person name="Grigoriev I.V."/>
            <person name="Hibbett D.S."/>
            <person name="Martin F."/>
        </authorList>
    </citation>
    <scope>NUCLEOTIDE SEQUENCE [LARGE SCALE GENOMIC DNA]</scope>
    <source>
        <strain evidence="5">UH-Slu-Lm8-n1</strain>
    </source>
</reference>
<gene>
    <name evidence="4" type="ORF">CY34DRAFT_802211</name>
</gene>
<dbReference type="SUPFAM" id="SSF50978">
    <property type="entry name" value="WD40 repeat-like"/>
    <property type="match status" value="1"/>
</dbReference>
<evidence type="ECO:0008006" key="6">
    <source>
        <dbReference type="Google" id="ProtNLM"/>
    </source>
</evidence>
<dbReference type="PANTHER" id="PTHR19848">
    <property type="entry name" value="WD40 REPEAT PROTEIN"/>
    <property type="match status" value="1"/>
</dbReference>
<dbReference type="Proteomes" id="UP000054485">
    <property type="component" value="Unassembled WGS sequence"/>
</dbReference>
<dbReference type="HOGENOM" id="CLU_2514156_0_0_1"/>
<reference evidence="4 5" key="1">
    <citation type="submission" date="2014-04" db="EMBL/GenBank/DDBJ databases">
        <authorList>
            <consortium name="DOE Joint Genome Institute"/>
            <person name="Kuo A."/>
            <person name="Ruytinx J."/>
            <person name="Rineau F."/>
            <person name="Colpaert J."/>
            <person name="Kohler A."/>
            <person name="Nagy L.G."/>
            <person name="Floudas D."/>
            <person name="Copeland A."/>
            <person name="Barry K.W."/>
            <person name="Cichocki N."/>
            <person name="Veneault-Fourrey C."/>
            <person name="LaButti K."/>
            <person name="Lindquist E.A."/>
            <person name="Lipzen A."/>
            <person name="Lundell T."/>
            <person name="Morin E."/>
            <person name="Murat C."/>
            <person name="Sun H."/>
            <person name="Tunlid A."/>
            <person name="Henrissat B."/>
            <person name="Grigoriev I.V."/>
            <person name="Hibbett D.S."/>
            <person name="Martin F."/>
            <person name="Nordberg H.P."/>
            <person name="Cantor M.N."/>
            <person name="Hua S.X."/>
        </authorList>
    </citation>
    <scope>NUCLEOTIDE SEQUENCE [LARGE SCALE GENOMIC DNA]</scope>
    <source>
        <strain evidence="4 5">UH-Slu-Lm8-n1</strain>
    </source>
</reference>
<dbReference type="PROSITE" id="PS50082">
    <property type="entry name" value="WD_REPEATS_2"/>
    <property type="match status" value="1"/>
</dbReference>
<evidence type="ECO:0000313" key="4">
    <source>
        <dbReference type="EMBL" id="KIK44862.1"/>
    </source>
</evidence>
<keyword evidence="5" id="KW-1185">Reference proteome</keyword>
<proteinExistence type="predicted"/>
<sequence length="85" mass="9692">MSRLIPSIRPIRDFKGHQRTVNAVAVFPDKRRMVTASWDKTLRLWDLETGANQSKPTPTLVPVGSTRWIFLTCCSHVPDLIRCDS</sequence>
<dbReference type="SMART" id="SM00320">
    <property type="entry name" value="WD40"/>
    <property type="match status" value="1"/>
</dbReference>
<name>A0A0D0BFG5_9AGAM</name>
<protein>
    <recommendedName>
        <fullName evidence="6">Guanine nucleotide-binding protein subunit beta-like protein</fullName>
    </recommendedName>
</protein>
<dbReference type="EMBL" id="KN835182">
    <property type="protein sequence ID" value="KIK44862.1"/>
    <property type="molecule type" value="Genomic_DNA"/>
</dbReference>
<dbReference type="InterPro" id="IPR015943">
    <property type="entry name" value="WD40/YVTN_repeat-like_dom_sf"/>
</dbReference>
<dbReference type="PROSITE" id="PS50294">
    <property type="entry name" value="WD_REPEATS_REGION"/>
    <property type="match status" value="1"/>
</dbReference>
<accession>A0A0D0BFG5</accession>
<dbReference type="STRING" id="930992.A0A0D0BFG5"/>
<dbReference type="InterPro" id="IPR019775">
    <property type="entry name" value="WD40_repeat_CS"/>
</dbReference>
<dbReference type="Gene3D" id="2.130.10.10">
    <property type="entry name" value="YVTN repeat-like/Quinoprotein amine dehydrogenase"/>
    <property type="match status" value="1"/>
</dbReference>
<feature type="repeat" description="WD" evidence="3">
    <location>
        <begin position="14"/>
        <end position="55"/>
    </location>
</feature>
<dbReference type="OrthoDB" id="2687788at2759"/>
<keyword evidence="1 3" id="KW-0853">WD repeat</keyword>
<dbReference type="InterPro" id="IPR036322">
    <property type="entry name" value="WD40_repeat_dom_sf"/>
</dbReference>
<dbReference type="PANTHER" id="PTHR19848:SF8">
    <property type="entry name" value="F-BOX AND WD REPEAT DOMAIN CONTAINING 7"/>
    <property type="match status" value="1"/>
</dbReference>
<dbReference type="PROSITE" id="PS00678">
    <property type="entry name" value="WD_REPEATS_1"/>
    <property type="match status" value="1"/>
</dbReference>
<dbReference type="AlphaFoldDB" id="A0A0D0BFG5"/>